<keyword evidence="6" id="KW-1185">Reference proteome</keyword>
<feature type="compositionally biased region" description="Polar residues" evidence="3">
    <location>
        <begin position="967"/>
        <end position="982"/>
    </location>
</feature>
<organism evidence="5 6">
    <name type="scientific">Popillia japonica</name>
    <name type="common">Japanese beetle</name>
    <dbReference type="NCBI Taxonomy" id="7064"/>
    <lineage>
        <taxon>Eukaryota</taxon>
        <taxon>Metazoa</taxon>
        <taxon>Ecdysozoa</taxon>
        <taxon>Arthropoda</taxon>
        <taxon>Hexapoda</taxon>
        <taxon>Insecta</taxon>
        <taxon>Pterygota</taxon>
        <taxon>Neoptera</taxon>
        <taxon>Endopterygota</taxon>
        <taxon>Coleoptera</taxon>
        <taxon>Polyphaga</taxon>
        <taxon>Scarabaeiformia</taxon>
        <taxon>Scarabaeidae</taxon>
        <taxon>Rutelinae</taxon>
        <taxon>Popillia</taxon>
    </lineage>
</organism>
<evidence type="ECO:0000256" key="3">
    <source>
        <dbReference type="SAM" id="MobiDB-lite"/>
    </source>
</evidence>
<sequence>MALFNKLFSSRKRNYNKYQDNVCEKLFQFTNDQVRVVLFRECDFRGRKLLFDSQAIQKIHLAGQTGSQQEINNRSQTEKEKKTYAEISNGFGYLYTKPNSDIPQLSEMIFGSVAMSYRGTSYKIHSLASPPRFMCTQVFPCPRQARGGRSSAPGRTSCGHRQNNCNGTSSLSLEHSSKLEDSSTSCTTSFSDQSVHSTASDTLLVCRRNRSVPLDVPQSNNGVSTNIPNFSVVGDSGFGGDQSYGSFSSSIGPQSFPHCDTNLNNSNTTFSCGSVYKRWLRSASTSLEFSTSSLTGSASADECYLKPHPRTRKLGLAIIIELTAGQEENIQKFFLEHAALIEALVWRVRYGSEVAFLRHVNFLSLMSEVTTTTTRWLIAFLTGPHLSVLLVIDVRSDNHNDTLVDSFPNGATPFRSHVAQRSLSLSTSSNCDSSSSISRSRTFCKDSVNCQNKGRSLSQDRLTSSVNSGVSCASLTNSICESTTTIGSSEKPAEFTNDCDSKRSDYGGSGVRGSDNRSFLAEKFVRELCELLESVDVKHTNFFISTLVTAVLTHHLGWVATVLKPKPDDTEAIKKLQKTGNPLWGQLNDLYGAIGFPTKMAHTIITGSNKPELITKMLNFLTYFIRCNDVLKQTSSRWDVVEENSAVDEICREKQCIPKENYKKYQDHLDEMAACNLTLKKFNVSNGLNIDLKLDKSKINHIMRYNELQKLDEVNDEDVGNVKQSKGLSKTSTCLRELSKLENDESNLKNTSTNLSRTSSSTPLTKTSTCFGDLSKMIENENEETNEDSISNDTVCIMENSSSSTPKDHFGLTNEDIHRKVQKLFRGLNDVPRYHSNQEIHRFNKVDLEKQRSSSSSVLSADQAKNVVFILGDNEPLVGLKKNTQQNFTDSKKAEILHEVSNNETNSIDNIPAKILHTESLDSSIDESGEFSNTSFKDSDFVKYSRSYAIKPSTSWTHLEQENKNEIYNTNREPTCSTSSDQGNKKKTFLRSQSEPPENVKGNNDNSLKPRFRYTGVKFNFQQHPQIFTNYMRSKNIELSNLSFAEKAMKFNGALSTNFDFTSCEDNFEEVEALQTPSNASELEFTSELGDLEKVDIQHAKESENLHKTFRRNFLPNTIISEPTLEEASNDCEKNTKKHSEMCSAASERNLNRIKSLKLIELPMPKSITSTCPLTIGYTSTLFRGISECYTSDMVLQGISLPKTIWETSLKRDLTLTARHPLLDQPVDEAIAIVADTDTWEVQLISSHTYVIDKGSSGVRIGMSQLVANMLESLLHMWKLHTPPEYCLMHIEQRLQEFCTRSKALAQMLLATDFCNMELLTTSLQLEVNDIPLLMAVASTHSPQITQKYGLSFQ</sequence>
<feature type="region of interest" description="Disordered" evidence="3">
    <location>
        <begin position="144"/>
        <end position="172"/>
    </location>
</feature>
<reference evidence="5 6" key="1">
    <citation type="journal article" date="2024" name="BMC Genomics">
        <title>De novo assembly and annotation of Popillia japonica's genome with initial clues to its potential as an invasive pest.</title>
        <authorList>
            <person name="Cucini C."/>
            <person name="Boschi S."/>
            <person name="Funari R."/>
            <person name="Cardaioli E."/>
            <person name="Iannotti N."/>
            <person name="Marturano G."/>
            <person name="Paoli F."/>
            <person name="Bruttini M."/>
            <person name="Carapelli A."/>
            <person name="Frati F."/>
            <person name="Nardi F."/>
        </authorList>
    </citation>
    <scope>NUCLEOTIDE SEQUENCE [LARGE SCALE GENOMIC DNA]</scope>
    <source>
        <strain evidence="5">DMR45628</strain>
    </source>
</reference>
<gene>
    <name evidence="5" type="ORF">QE152_g8269</name>
</gene>
<evidence type="ECO:0000256" key="1">
    <source>
        <dbReference type="ARBA" id="ARBA00004496"/>
    </source>
</evidence>
<comment type="subcellular location">
    <subcellularLocation>
        <location evidence="1">Cytoplasm</location>
    </subcellularLocation>
</comment>
<feature type="compositionally biased region" description="Polar residues" evidence="3">
    <location>
        <begin position="159"/>
        <end position="168"/>
    </location>
</feature>
<dbReference type="GO" id="GO:0005737">
    <property type="term" value="C:cytoplasm"/>
    <property type="evidence" value="ECO:0007669"/>
    <property type="project" value="UniProtKB-SubCell"/>
</dbReference>
<dbReference type="Pfam" id="PF14637">
    <property type="entry name" value="FNIP_M"/>
    <property type="match status" value="2"/>
</dbReference>
<dbReference type="Pfam" id="PF14638">
    <property type="entry name" value="FNIP_C"/>
    <property type="match status" value="1"/>
</dbReference>
<protein>
    <submittedName>
        <fullName evidence="5">Folliculin-interacting protein N-terminus</fullName>
    </submittedName>
</protein>
<feature type="domain" description="UDENN FNIP1/2-type" evidence="4">
    <location>
        <begin position="29"/>
        <end position="1341"/>
    </location>
</feature>
<proteinExistence type="predicted"/>
<name>A0AAW1M4W7_POPJA</name>
<evidence type="ECO:0000256" key="2">
    <source>
        <dbReference type="ARBA" id="ARBA00022490"/>
    </source>
</evidence>
<evidence type="ECO:0000259" key="4">
    <source>
        <dbReference type="PROSITE" id="PS51836"/>
    </source>
</evidence>
<dbReference type="EMBL" id="JASPKY010000065">
    <property type="protein sequence ID" value="KAK9743891.1"/>
    <property type="molecule type" value="Genomic_DNA"/>
</dbReference>
<accession>A0AAW1M4W7</accession>
<feature type="compositionally biased region" description="Polar residues" evidence="3">
    <location>
        <begin position="990"/>
        <end position="1007"/>
    </location>
</feature>
<feature type="compositionally biased region" description="Low complexity" evidence="3">
    <location>
        <begin position="748"/>
        <end position="764"/>
    </location>
</feature>
<dbReference type="GO" id="GO:0042030">
    <property type="term" value="F:ATPase inhibitor activity"/>
    <property type="evidence" value="ECO:0007669"/>
    <property type="project" value="TreeGrafter"/>
</dbReference>
<dbReference type="InterPro" id="IPR028085">
    <property type="entry name" value="FNIP_mid_dom"/>
</dbReference>
<dbReference type="PANTHER" id="PTHR21634">
    <property type="entry name" value="RE13835P"/>
    <property type="match status" value="1"/>
</dbReference>
<comment type="caution">
    <text evidence="5">The sequence shown here is derived from an EMBL/GenBank/DDBJ whole genome shotgun (WGS) entry which is preliminary data.</text>
</comment>
<evidence type="ECO:0000313" key="5">
    <source>
        <dbReference type="EMBL" id="KAK9743891.1"/>
    </source>
</evidence>
<dbReference type="PANTHER" id="PTHR21634:SF9">
    <property type="entry name" value="RE13835P"/>
    <property type="match status" value="1"/>
</dbReference>
<dbReference type="InterPro" id="IPR037545">
    <property type="entry name" value="DENN_FNIP1/2"/>
</dbReference>
<feature type="region of interest" description="Disordered" evidence="3">
    <location>
        <begin position="745"/>
        <end position="764"/>
    </location>
</feature>
<dbReference type="Pfam" id="PF14636">
    <property type="entry name" value="FNIP_N"/>
    <property type="match status" value="1"/>
</dbReference>
<evidence type="ECO:0000313" key="6">
    <source>
        <dbReference type="Proteomes" id="UP001458880"/>
    </source>
</evidence>
<feature type="region of interest" description="Disordered" evidence="3">
    <location>
        <begin position="967"/>
        <end position="1007"/>
    </location>
</feature>
<keyword evidence="2" id="KW-0963">Cytoplasm</keyword>
<dbReference type="PROSITE" id="PS51836">
    <property type="entry name" value="DENN_FNIP12"/>
    <property type="match status" value="1"/>
</dbReference>
<dbReference type="InterPro" id="IPR028084">
    <property type="entry name" value="FNIP_N_dom"/>
</dbReference>
<dbReference type="Proteomes" id="UP001458880">
    <property type="component" value="Unassembled WGS sequence"/>
</dbReference>
<dbReference type="InterPro" id="IPR028086">
    <property type="entry name" value="FNIP_C_dom"/>
</dbReference>
<dbReference type="GO" id="GO:0051087">
    <property type="term" value="F:protein-folding chaperone binding"/>
    <property type="evidence" value="ECO:0007669"/>
    <property type="project" value="TreeGrafter"/>
</dbReference>